<evidence type="ECO:0000256" key="8">
    <source>
        <dbReference type="RuleBase" id="RU361216"/>
    </source>
</evidence>
<keyword evidence="10" id="KW-1185">Reference proteome</keyword>
<evidence type="ECO:0000313" key="9">
    <source>
        <dbReference type="EMBL" id="KAK2558839.1"/>
    </source>
</evidence>
<feature type="transmembrane region" description="Helical" evidence="8">
    <location>
        <begin position="245"/>
        <end position="263"/>
    </location>
</feature>
<evidence type="ECO:0000256" key="3">
    <source>
        <dbReference type="ARBA" id="ARBA00022692"/>
    </source>
</evidence>
<dbReference type="PRINTS" id="PR00173">
    <property type="entry name" value="EDTRNSPORT"/>
</dbReference>
<dbReference type="Gene3D" id="1.10.3860.10">
    <property type="entry name" value="Sodium:dicarboxylate symporter"/>
    <property type="match status" value="1"/>
</dbReference>
<protein>
    <recommendedName>
        <fullName evidence="8">Amino acid transporter</fullName>
    </recommendedName>
</protein>
<keyword evidence="3 8" id="KW-0812">Transmembrane</keyword>
<dbReference type="PANTHER" id="PTHR11958:SF63">
    <property type="entry name" value="AMINO ACID TRANSPORTER"/>
    <property type="match status" value="1"/>
</dbReference>
<evidence type="ECO:0000256" key="2">
    <source>
        <dbReference type="ARBA" id="ARBA00022448"/>
    </source>
</evidence>
<keyword evidence="5 8" id="KW-1133">Transmembrane helix</keyword>
<evidence type="ECO:0000256" key="6">
    <source>
        <dbReference type="ARBA" id="ARBA00023136"/>
    </source>
</evidence>
<comment type="similarity">
    <text evidence="8">Belongs to the dicarboxylate/amino acid:cation symporter (DAACS) (TC 2.A.23) family.</text>
</comment>
<keyword evidence="7" id="KW-0325">Glycoprotein</keyword>
<feature type="transmembrane region" description="Helical" evidence="8">
    <location>
        <begin position="107"/>
        <end position="129"/>
    </location>
</feature>
<dbReference type="AlphaFoldDB" id="A0AAD9QCK2"/>
<keyword evidence="4 8" id="KW-0769">Symport</keyword>
<reference evidence="9" key="1">
    <citation type="journal article" date="2023" name="G3 (Bethesda)">
        <title>Whole genome assembly and annotation of the endangered Caribbean coral Acropora cervicornis.</title>
        <authorList>
            <person name="Selwyn J.D."/>
            <person name="Vollmer S.V."/>
        </authorList>
    </citation>
    <scope>NUCLEOTIDE SEQUENCE</scope>
    <source>
        <strain evidence="9">K2</strain>
    </source>
</reference>
<comment type="subcellular location">
    <subcellularLocation>
        <location evidence="1 8">Membrane</location>
        <topology evidence="1 8">Multi-pass membrane protein</topology>
    </subcellularLocation>
</comment>
<feature type="transmembrane region" description="Helical" evidence="8">
    <location>
        <begin position="320"/>
        <end position="346"/>
    </location>
</feature>
<dbReference type="GO" id="GO:0015501">
    <property type="term" value="F:glutamate:sodium symporter activity"/>
    <property type="evidence" value="ECO:0007669"/>
    <property type="project" value="TreeGrafter"/>
</dbReference>
<feature type="transmembrane region" description="Helical" evidence="8">
    <location>
        <begin position="432"/>
        <end position="449"/>
    </location>
</feature>
<dbReference type="Pfam" id="PF00375">
    <property type="entry name" value="SDF"/>
    <property type="match status" value="1"/>
</dbReference>
<dbReference type="GO" id="GO:0005886">
    <property type="term" value="C:plasma membrane"/>
    <property type="evidence" value="ECO:0007669"/>
    <property type="project" value="TreeGrafter"/>
</dbReference>
<feature type="transmembrane region" description="Helical" evidence="8">
    <location>
        <begin position="455"/>
        <end position="477"/>
    </location>
</feature>
<evidence type="ECO:0000256" key="4">
    <source>
        <dbReference type="ARBA" id="ARBA00022847"/>
    </source>
</evidence>
<reference evidence="9" key="2">
    <citation type="journal article" date="2023" name="Science">
        <title>Genomic signatures of disease resistance in endangered staghorn corals.</title>
        <authorList>
            <person name="Vollmer S.V."/>
            <person name="Selwyn J.D."/>
            <person name="Despard B.A."/>
            <person name="Roesel C.L."/>
        </authorList>
    </citation>
    <scope>NUCLEOTIDE SEQUENCE</scope>
    <source>
        <strain evidence="9">K2</strain>
    </source>
</reference>
<keyword evidence="2 8" id="KW-0813">Transport</keyword>
<dbReference type="PANTHER" id="PTHR11958">
    <property type="entry name" value="SODIUM/DICARBOXYLATE SYMPORTER-RELATED"/>
    <property type="match status" value="1"/>
</dbReference>
<feature type="transmembrane region" description="Helical" evidence="8">
    <location>
        <begin position="71"/>
        <end position="95"/>
    </location>
</feature>
<evidence type="ECO:0000256" key="5">
    <source>
        <dbReference type="ARBA" id="ARBA00022989"/>
    </source>
</evidence>
<gene>
    <name evidence="9" type="ORF">P5673_018447</name>
</gene>
<keyword evidence="6 8" id="KW-0472">Membrane</keyword>
<dbReference type="GO" id="GO:0005313">
    <property type="term" value="F:L-glutamate transmembrane transporter activity"/>
    <property type="evidence" value="ECO:0007669"/>
    <property type="project" value="TreeGrafter"/>
</dbReference>
<dbReference type="PROSITE" id="PS00713">
    <property type="entry name" value="NA_DICARBOXYL_SYMP_1"/>
    <property type="match status" value="1"/>
</dbReference>
<dbReference type="Proteomes" id="UP001249851">
    <property type="component" value="Unassembled WGS sequence"/>
</dbReference>
<feature type="transmembrane region" description="Helical" evidence="8">
    <location>
        <begin position="284"/>
        <end position="308"/>
    </location>
</feature>
<evidence type="ECO:0000256" key="1">
    <source>
        <dbReference type="ARBA" id="ARBA00004141"/>
    </source>
</evidence>
<dbReference type="PROSITE" id="PS00714">
    <property type="entry name" value="NA_DICARBOXYL_SYMP_2"/>
    <property type="match status" value="1"/>
</dbReference>
<dbReference type="SUPFAM" id="SSF118215">
    <property type="entry name" value="Proton glutamate symport protein"/>
    <property type="match status" value="1"/>
</dbReference>
<dbReference type="InterPro" id="IPR036458">
    <property type="entry name" value="Na:dicarbo_symporter_sf"/>
</dbReference>
<feature type="transmembrane region" description="Helical" evidence="8">
    <location>
        <begin position="21"/>
        <end position="45"/>
    </location>
</feature>
<comment type="caution">
    <text evidence="9">The sequence shown here is derived from an EMBL/GenBank/DDBJ whole genome shotgun (WGS) entry which is preliminary data.</text>
</comment>
<dbReference type="InterPro" id="IPR018107">
    <property type="entry name" value="Na-dicarboxylate_symporter_CS"/>
</dbReference>
<dbReference type="InterPro" id="IPR001991">
    <property type="entry name" value="Na-dicarboxylate_symporter"/>
</dbReference>
<sequence>MANKFRVAVGRGKCCRSCFGFVLRNLLMVLLALGAAVGFLIGALVNKPVQGIVSPEKRATTVMLIGFPGELLMNMLKVIILPLIVASLITAVSQLDSRSTGRIGRRALIIYLTTTLSAVILGMILVSSIRPGKNEEAEGSAAKPNPYRNLDSFLDLIRENWSFTSNLCGSVVALVSSAKKTQYRTDPGKYEVYNVSSKNPMSLGKNEEIIHTMIYNATINITTVSKEIYPSSNTIPIGVGTNPSGGMNILGLAVFSIVFGIVLGRMRAKANPLKKFFSALNDAVMILVTLIMWYAPIGICSLIAQRVASMVDIGGELRRLALFIATVLAGLSIHAFIILPLIFFAVRKTNPFIFMYGMKDALMTAFGISSSAATLPTTIRCIEQNNKVDPRISKFVLPLGATVNMDGTALYEAVAAIFIAQLNNYDLSAGKFIAICVTATAIAIGAAGIPSAGAVTTIVVLQAVSLPLDDIGLILAVDWFMDRFRTTVNVLGDSIVAGVVEHLSRDDLKNHDDCIRSTDEIFPPCNRDEPKEPDEIAITTRM</sequence>
<evidence type="ECO:0000256" key="7">
    <source>
        <dbReference type="ARBA" id="ARBA00023180"/>
    </source>
</evidence>
<accession>A0AAD9QCK2</accession>
<name>A0AAD9QCK2_ACRCE</name>
<dbReference type="GO" id="GO:0015175">
    <property type="term" value="F:neutral L-amino acid transmembrane transporter activity"/>
    <property type="evidence" value="ECO:0007669"/>
    <property type="project" value="TreeGrafter"/>
</dbReference>
<dbReference type="EMBL" id="JARQWQ010000042">
    <property type="protein sequence ID" value="KAK2558839.1"/>
    <property type="molecule type" value="Genomic_DNA"/>
</dbReference>
<dbReference type="InterPro" id="IPR050746">
    <property type="entry name" value="DAACS"/>
</dbReference>
<evidence type="ECO:0000313" key="10">
    <source>
        <dbReference type="Proteomes" id="UP001249851"/>
    </source>
</evidence>
<proteinExistence type="inferred from homology"/>
<organism evidence="9 10">
    <name type="scientific">Acropora cervicornis</name>
    <name type="common">Staghorn coral</name>
    <dbReference type="NCBI Taxonomy" id="6130"/>
    <lineage>
        <taxon>Eukaryota</taxon>
        <taxon>Metazoa</taxon>
        <taxon>Cnidaria</taxon>
        <taxon>Anthozoa</taxon>
        <taxon>Hexacorallia</taxon>
        <taxon>Scleractinia</taxon>
        <taxon>Astrocoeniina</taxon>
        <taxon>Acroporidae</taxon>
        <taxon>Acropora</taxon>
    </lineage>
</organism>